<evidence type="ECO:0000313" key="12">
    <source>
        <dbReference type="Proteomes" id="UP000294682"/>
    </source>
</evidence>
<gene>
    <name evidence="10" type="primary">cas1</name>
    <name evidence="11" type="ORF">EDD78_11188</name>
</gene>
<dbReference type="GO" id="GO:0004520">
    <property type="term" value="F:DNA endonuclease activity"/>
    <property type="evidence" value="ECO:0007669"/>
    <property type="project" value="InterPro"/>
</dbReference>
<dbReference type="InterPro" id="IPR042211">
    <property type="entry name" value="CRISPR-assoc_Cas1_N"/>
</dbReference>
<dbReference type="Proteomes" id="UP000294682">
    <property type="component" value="Unassembled WGS sequence"/>
</dbReference>
<evidence type="ECO:0000256" key="7">
    <source>
        <dbReference type="ARBA" id="ARBA00023125"/>
    </source>
</evidence>
<dbReference type="CDD" id="cd09721">
    <property type="entry name" value="Cas1_I-C"/>
    <property type="match status" value="1"/>
</dbReference>
<keyword evidence="2 10" id="KW-0479">Metal-binding</keyword>
<reference evidence="11 12" key="1">
    <citation type="submission" date="2019-03" db="EMBL/GenBank/DDBJ databases">
        <title>Genomic Encyclopedia of Type Strains, Phase IV (KMG-IV): sequencing the most valuable type-strain genomes for metagenomic binning, comparative biology and taxonomic classification.</title>
        <authorList>
            <person name="Goeker M."/>
        </authorList>
    </citation>
    <scope>NUCLEOTIDE SEQUENCE [LARGE SCALE GENOMIC DNA]</scope>
    <source>
        <strain evidence="11 12">DSM 100433</strain>
    </source>
</reference>
<keyword evidence="12" id="KW-1185">Reference proteome</keyword>
<evidence type="ECO:0000256" key="6">
    <source>
        <dbReference type="ARBA" id="ARBA00023118"/>
    </source>
</evidence>
<dbReference type="GO" id="GO:0046872">
    <property type="term" value="F:metal ion binding"/>
    <property type="evidence" value="ECO:0007669"/>
    <property type="project" value="UniProtKB-UniRule"/>
</dbReference>
<evidence type="ECO:0000256" key="5">
    <source>
        <dbReference type="ARBA" id="ARBA00022842"/>
    </source>
</evidence>
<evidence type="ECO:0000256" key="8">
    <source>
        <dbReference type="ARBA" id="ARBA00023211"/>
    </source>
</evidence>
<dbReference type="InterPro" id="IPR019856">
    <property type="entry name" value="CRISPR-assoc_Cas1_DVULG"/>
</dbReference>
<evidence type="ECO:0000256" key="1">
    <source>
        <dbReference type="ARBA" id="ARBA00022722"/>
    </source>
</evidence>
<dbReference type="EMBL" id="SLUK01000011">
    <property type="protein sequence ID" value="TCL42322.1"/>
    <property type="molecule type" value="Genomic_DNA"/>
</dbReference>
<keyword evidence="8 10" id="KW-0464">Manganese</keyword>
<evidence type="ECO:0000256" key="9">
    <source>
        <dbReference type="ARBA" id="ARBA00038592"/>
    </source>
</evidence>
<name>A0A9X8UHY4_9FIRM</name>
<dbReference type="GO" id="GO:0016787">
    <property type="term" value="F:hydrolase activity"/>
    <property type="evidence" value="ECO:0007669"/>
    <property type="project" value="UniProtKB-KW"/>
</dbReference>
<dbReference type="GO" id="GO:0043571">
    <property type="term" value="P:maintenance of CRISPR repeat elements"/>
    <property type="evidence" value="ECO:0007669"/>
    <property type="project" value="UniProtKB-UniRule"/>
</dbReference>
<keyword evidence="3 10" id="KW-0255">Endonuclease</keyword>
<dbReference type="EC" id="3.1.-.-" evidence="10"/>
<dbReference type="GO" id="GO:0003677">
    <property type="term" value="F:DNA binding"/>
    <property type="evidence" value="ECO:0007669"/>
    <property type="project" value="UniProtKB-KW"/>
</dbReference>
<dbReference type="InterPro" id="IPR002729">
    <property type="entry name" value="CRISPR-assoc_Cas1"/>
</dbReference>
<comment type="function">
    <text evidence="10">CRISPR (clustered regularly interspaced short palindromic repeat), is an adaptive immune system that provides protection against mobile genetic elements (viruses, transposable elements and conjugative plasmids). CRISPR clusters contain spacers, sequences complementary to antecedent mobile elements, and target invading nucleic acids. CRISPR clusters are transcribed and processed into CRISPR RNA (crRNA). Acts as a dsDNA endonuclease. Involved in the integration of spacer DNA into the CRISPR cassette.</text>
</comment>
<accession>A0A9X8UHY4</accession>
<dbReference type="Gene3D" id="1.20.120.920">
    <property type="entry name" value="CRISPR-associated endonuclease Cas1, C-terminal domain"/>
    <property type="match status" value="1"/>
</dbReference>
<evidence type="ECO:0000256" key="10">
    <source>
        <dbReference type="HAMAP-Rule" id="MF_01470"/>
    </source>
</evidence>
<dbReference type="NCBIfam" id="TIGR00287">
    <property type="entry name" value="cas1"/>
    <property type="match status" value="1"/>
</dbReference>
<dbReference type="NCBIfam" id="TIGR03640">
    <property type="entry name" value="cas1_DVULG"/>
    <property type="match status" value="1"/>
</dbReference>
<comment type="subunit">
    <text evidence="9 10">Homodimer, forms a heterotetramer with a Cas2 homodimer.</text>
</comment>
<dbReference type="HAMAP" id="MF_01470">
    <property type="entry name" value="Cas1"/>
    <property type="match status" value="1"/>
</dbReference>
<dbReference type="InterPro" id="IPR050646">
    <property type="entry name" value="Cas1"/>
</dbReference>
<protein>
    <recommendedName>
        <fullName evidence="10">CRISPR-associated endonuclease Cas1</fullName>
        <ecNumber evidence="10">3.1.-.-</ecNumber>
    </recommendedName>
</protein>
<evidence type="ECO:0000256" key="4">
    <source>
        <dbReference type="ARBA" id="ARBA00022801"/>
    </source>
</evidence>
<evidence type="ECO:0000256" key="3">
    <source>
        <dbReference type="ARBA" id="ARBA00022759"/>
    </source>
</evidence>
<proteinExistence type="inferred from homology"/>
<keyword evidence="4 10" id="KW-0378">Hydrolase</keyword>
<dbReference type="RefSeq" id="WP_079699056.1">
    <property type="nucleotide sequence ID" value="NZ_SLUK01000011.1"/>
</dbReference>
<dbReference type="PANTHER" id="PTHR34353:SF2">
    <property type="entry name" value="CRISPR-ASSOCIATED ENDONUCLEASE CAS1 1"/>
    <property type="match status" value="1"/>
</dbReference>
<dbReference type="GO" id="GO:0051607">
    <property type="term" value="P:defense response to virus"/>
    <property type="evidence" value="ECO:0007669"/>
    <property type="project" value="UniProtKB-UniRule"/>
</dbReference>
<keyword evidence="5 10" id="KW-0460">Magnesium</keyword>
<keyword evidence="1 10" id="KW-0540">Nuclease</keyword>
<comment type="similarity">
    <text evidence="10">Belongs to the CRISPR-associated endonuclease Cas1 family.</text>
</comment>
<dbReference type="PANTHER" id="PTHR34353">
    <property type="entry name" value="CRISPR-ASSOCIATED ENDONUCLEASE CAS1 1"/>
    <property type="match status" value="1"/>
</dbReference>
<comment type="caution">
    <text evidence="11">The sequence shown here is derived from an EMBL/GenBank/DDBJ whole genome shotgun (WGS) entry which is preliminary data.</text>
</comment>
<evidence type="ECO:0000256" key="2">
    <source>
        <dbReference type="ARBA" id="ARBA00022723"/>
    </source>
</evidence>
<evidence type="ECO:0000313" key="11">
    <source>
        <dbReference type="EMBL" id="TCL42322.1"/>
    </source>
</evidence>
<dbReference type="AlphaFoldDB" id="A0A9X8UHY4"/>
<dbReference type="Pfam" id="PF01867">
    <property type="entry name" value="Cas_Cas1"/>
    <property type="match status" value="1"/>
</dbReference>
<dbReference type="InterPro" id="IPR042206">
    <property type="entry name" value="CRISPR-assoc_Cas1_C"/>
</dbReference>
<keyword evidence="6 10" id="KW-0051">Antiviral defense</keyword>
<keyword evidence="7 10" id="KW-0238">DNA-binding</keyword>
<comment type="cofactor">
    <cofactor evidence="10">
        <name>Mg(2+)</name>
        <dbReference type="ChEBI" id="CHEBI:18420"/>
    </cofactor>
    <cofactor evidence="10">
        <name>Mn(2+)</name>
        <dbReference type="ChEBI" id="CHEBI:29035"/>
    </cofactor>
</comment>
<dbReference type="OrthoDB" id="9803119at2"/>
<feature type="binding site" evidence="10">
    <location>
        <position position="249"/>
    </location>
    <ligand>
        <name>Mn(2+)</name>
        <dbReference type="ChEBI" id="CHEBI:29035"/>
    </ligand>
</feature>
<feature type="binding site" evidence="10">
    <location>
        <position position="166"/>
    </location>
    <ligand>
        <name>Mn(2+)</name>
        <dbReference type="ChEBI" id="CHEBI:29035"/>
    </ligand>
</feature>
<organism evidence="11 12">
    <name type="scientific">Harryflintia acetispora</name>
    <dbReference type="NCBI Taxonomy" id="1849041"/>
    <lineage>
        <taxon>Bacteria</taxon>
        <taxon>Bacillati</taxon>
        <taxon>Bacillota</taxon>
        <taxon>Clostridia</taxon>
        <taxon>Eubacteriales</taxon>
        <taxon>Oscillospiraceae</taxon>
        <taxon>Harryflintia</taxon>
    </lineage>
</organism>
<feature type="binding site" evidence="10">
    <location>
        <position position="234"/>
    </location>
    <ligand>
        <name>Mn(2+)</name>
        <dbReference type="ChEBI" id="CHEBI:29035"/>
    </ligand>
</feature>
<dbReference type="Gene3D" id="3.100.10.20">
    <property type="entry name" value="CRISPR-associated endonuclease Cas1, N-terminal domain"/>
    <property type="match status" value="1"/>
</dbReference>
<sequence>MRHLLNTLFVTTDNAYLSLDGENVVVNCDKQIIGRFPLHTLSGIISFSYAGASPALMGACAEREVSLAFCTPRGKFLARACGESNGNILLRRTQYRVADDPTQSCRAARGSIFGKLYNARWSIERTRRDHKLRVDDEKLQAASERLKGLLPAVSAETSMESLRGLEGTGATVYFSVLDDMILSRKEDFYFHGRSRRPPLDRMNALLSFTYTLLAHDCASALEAVGLDSYAGFLHRDRPGRASLALDLMEELRPCMADRFVLTLINNRMISGNDFEMRESGCVLMSDEARRTLLKNWQQKKQETIKHPFLGEKIPWGLVPYIQALLLSRYLRGDLDEYPPFLWK</sequence>